<name>A0A7S4VTR1_9STRA</name>
<dbReference type="EMBL" id="HBNS01048458">
    <property type="protein sequence ID" value="CAE4649492.1"/>
    <property type="molecule type" value="Transcribed_RNA"/>
</dbReference>
<evidence type="ECO:0000313" key="2">
    <source>
        <dbReference type="EMBL" id="CAE4649492.1"/>
    </source>
</evidence>
<reference evidence="2" key="1">
    <citation type="submission" date="2021-01" db="EMBL/GenBank/DDBJ databases">
        <authorList>
            <person name="Corre E."/>
            <person name="Pelletier E."/>
            <person name="Niang G."/>
            <person name="Scheremetjew M."/>
            <person name="Finn R."/>
            <person name="Kale V."/>
            <person name="Holt S."/>
            <person name="Cochrane G."/>
            <person name="Meng A."/>
            <person name="Brown T."/>
            <person name="Cohen L."/>
        </authorList>
    </citation>
    <scope>NUCLEOTIDE SEQUENCE</scope>
    <source>
        <strain evidence="2">GSO104</strain>
    </source>
</reference>
<feature type="compositionally biased region" description="Basic and acidic residues" evidence="1">
    <location>
        <begin position="69"/>
        <end position="80"/>
    </location>
</feature>
<sequence>MFDCVRSTITYDDNISTLFRPQILKNKPTSIIPSFLIHCVHCHLHSPLLFHRNDLTGKGKGEGSATLDPRSRQCRKDNNTKKIQRRTNRSNRTNTRLQH</sequence>
<accession>A0A7S4VTR1</accession>
<proteinExistence type="predicted"/>
<feature type="region of interest" description="Disordered" evidence="1">
    <location>
        <begin position="53"/>
        <end position="99"/>
    </location>
</feature>
<dbReference type="AlphaFoldDB" id="A0A7S4VTR1"/>
<protein>
    <submittedName>
        <fullName evidence="2">Uncharacterized protein</fullName>
    </submittedName>
</protein>
<evidence type="ECO:0000256" key="1">
    <source>
        <dbReference type="SAM" id="MobiDB-lite"/>
    </source>
</evidence>
<organism evidence="2">
    <name type="scientific">Ditylum brightwellii</name>
    <dbReference type="NCBI Taxonomy" id="49249"/>
    <lineage>
        <taxon>Eukaryota</taxon>
        <taxon>Sar</taxon>
        <taxon>Stramenopiles</taxon>
        <taxon>Ochrophyta</taxon>
        <taxon>Bacillariophyta</taxon>
        <taxon>Mediophyceae</taxon>
        <taxon>Lithodesmiophycidae</taxon>
        <taxon>Lithodesmiales</taxon>
        <taxon>Lithodesmiaceae</taxon>
        <taxon>Ditylum</taxon>
    </lineage>
</organism>
<gene>
    <name evidence="2" type="ORF">DBRI00130_LOCUS37261</name>
</gene>
<feature type="compositionally biased region" description="Low complexity" evidence="1">
    <location>
        <begin position="90"/>
        <end position="99"/>
    </location>
</feature>